<dbReference type="AlphaFoldDB" id="A0A843WU57"/>
<comment type="caution">
    <text evidence="1">The sequence shown here is derived from an EMBL/GenBank/DDBJ whole genome shotgun (WGS) entry which is preliminary data.</text>
</comment>
<gene>
    <name evidence="1" type="ORF">Taro_038932</name>
</gene>
<proteinExistence type="predicted"/>
<evidence type="ECO:0000313" key="1">
    <source>
        <dbReference type="EMBL" id="MQM06110.1"/>
    </source>
</evidence>
<name>A0A843WU57_COLES</name>
<accession>A0A843WU57</accession>
<dbReference type="EMBL" id="NMUH01003543">
    <property type="protein sequence ID" value="MQM06110.1"/>
    <property type="molecule type" value="Genomic_DNA"/>
</dbReference>
<keyword evidence="2" id="KW-1185">Reference proteome</keyword>
<reference evidence="1" key="1">
    <citation type="submission" date="2017-07" db="EMBL/GenBank/DDBJ databases">
        <title>Taro Niue Genome Assembly and Annotation.</title>
        <authorList>
            <person name="Atibalentja N."/>
            <person name="Keating K."/>
            <person name="Fields C.J."/>
        </authorList>
    </citation>
    <scope>NUCLEOTIDE SEQUENCE</scope>
    <source>
        <strain evidence="1">Niue_2</strain>
        <tissue evidence="1">Leaf</tissue>
    </source>
</reference>
<sequence length="156" mass="17313">MAAACRVLGSQLMSALGRQRPPTSHSGRDVGLHHVLNRGAFLKRFWSNRAVASSTRPGEATAGISRAIQTSGGVFGALSPRGRRMEWGRHRAMVGLRVLRKGVLHPVPEQQLRILLTRVQSPYGHYNTQLSWSSFTRRELQHPGYPTRSSFTTEGE</sequence>
<organism evidence="1 2">
    <name type="scientific">Colocasia esculenta</name>
    <name type="common">Wild taro</name>
    <name type="synonym">Arum esculentum</name>
    <dbReference type="NCBI Taxonomy" id="4460"/>
    <lineage>
        <taxon>Eukaryota</taxon>
        <taxon>Viridiplantae</taxon>
        <taxon>Streptophyta</taxon>
        <taxon>Embryophyta</taxon>
        <taxon>Tracheophyta</taxon>
        <taxon>Spermatophyta</taxon>
        <taxon>Magnoliopsida</taxon>
        <taxon>Liliopsida</taxon>
        <taxon>Araceae</taxon>
        <taxon>Aroideae</taxon>
        <taxon>Colocasieae</taxon>
        <taxon>Colocasia</taxon>
    </lineage>
</organism>
<dbReference type="Proteomes" id="UP000652761">
    <property type="component" value="Unassembled WGS sequence"/>
</dbReference>
<evidence type="ECO:0000313" key="2">
    <source>
        <dbReference type="Proteomes" id="UP000652761"/>
    </source>
</evidence>
<protein>
    <submittedName>
        <fullName evidence="1">Uncharacterized protein</fullName>
    </submittedName>
</protein>